<name>A0A1I2M6I0_9ACTN</name>
<keyword evidence="1" id="KW-0067">ATP-binding</keyword>
<keyword evidence="1" id="KW-0547">Nucleotide-binding</keyword>
<evidence type="ECO:0000256" key="1">
    <source>
        <dbReference type="PROSITE-ProRule" id="PRU10141"/>
    </source>
</evidence>
<dbReference type="SMART" id="SM00471">
    <property type="entry name" value="HDc"/>
    <property type="match status" value="1"/>
</dbReference>
<accession>A0A1I2M6I0</accession>
<dbReference type="InterPro" id="IPR003607">
    <property type="entry name" value="HD/PDEase_dom"/>
</dbReference>
<dbReference type="Pfam" id="PF00069">
    <property type="entry name" value="Pkinase"/>
    <property type="match status" value="1"/>
</dbReference>
<dbReference type="GO" id="GO:0006203">
    <property type="term" value="P:dGTP catabolic process"/>
    <property type="evidence" value="ECO:0007669"/>
    <property type="project" value="TreeGrafter"/>
</dbReference>
<dbReference type="AlphaFoldDB" id="A0A1I2M6I0"/>
<dbReference type="Pfam" id="PF01966">
    <property type="entry name" value="HD"/>
    <property type="match status" value="1"/>
</dbReference>
<dbReference type="InterPro" id="IPR050135">
    <property type="entry name" value="dGTPase-like"/>
</dbReference>
<evidence type="ECO:0000259" key="2">
    <source>
        <dbReference type="PROSITE" id="PS50011"/>
    </source>
</evidence>
<evidence type="ECO:0000313" key="3">
    <source>
        <dbReference type="EMBL" id="SFF86500.1"/>
    </source>
</evidence>
<gene>
    <name evidence="3" type="ORF">SAMN05421541_12671</name>
</gene>
<dbReference type="OrthoDB" id="581608at2"/>
<dbReference type="GO" id="GO:0008832">
    <property type="term" value="F:dGTPase activity"/>
    <property type="evidence" value="ECO:0007669"/>
    <property type="project" value="TreeGrafter"/>
</dbReference>
<dbReference type="Gene3D" id="1.10.510.10">
    <property type="entry name" value="Transferase(Phosphotransferase) domain 1"/>
    <property type="match status" value="1"/>
</dbReference>
<evidence type="ECO:0000313" key="4">
    <source>
        <dbReference type="Proteomes" id="UP000199645"/>
    </source>
</evidence>
<protein>
    <submittedName>
        <fullName evidence="3">HD superfamily phosphohydrolase</fullName>
    </submittedName>
</protein>
<dbReference type="PROSITE" id="PS50011">
    <property type="entry name" value="PROTEIN_KINASE_DOM"/>
    <property type="match status" value="1"/>
</dbReference>
<keyword evidence="3" id="KW-0378">Hydrolase</keyword>
<organism evidence="3 4">
    <name type="scientific">Actinoplanes philippinensis</name>
    <dbReference type="NCBI Taxonomy" id="35752"/>
    <lineage>
        <taxon>Bacteria</taxon>
        <taxon>Bacillati</taxon>
        <taxon>Actinomycetota</taxon>
        <taxon>Actinomycetes</taxon>
        <taxon>Micromonosporales</taxon>
        <taxon>Micromonosporaceae</taxon>
        <taxon>Actinoplanes</taxon>
    </lineage>
</organism>
<dbReference type="EMBL" id="FONV01000026">
    <property type="protein sequence ID" value="SFF86500.1"/>
    <property type="molecule type" value="Genomic_DNA"/>
</dbReference>
<dbReference type="Proteomes" id="UP000199645">
    <property type="component" value="Unassembled WGS sequence"/>
</dbReference>
<feature type="binding site" evidence="1">
    <location>
        <position position="216"/>
    </location>
    <ligand>
        <name>ATP</name>
        <dbReference type="ChEBI" id="CHEBI:30616"/>
    </ligand>
</feature>
<reference evidence="3 4" key="1">
    <citation type="submission" date="2016-10" db="EMBL/GenBank/DDBJ databases">
        <authorList>
            <person name="de Groot N.N."/>
        </authorList>
    </citation>
    <scope>NUCLEOTIDE SEQUENCE [LARGE SCALE GENOMIC DNA]</scope>
    <source>
        <strain evidence="3 4">DSM 43019</strain>
    </source>
</reference>
<dbReference type="PANTHER" id="PTHR11373:SF4">
    <property type="entry name" value="DEOXYNUCLEOSIDE TRIPHOSPHATE TRIPHOSPHOHYDROLASE SAMHD1"/>
    <property type="match status" value="1"/>
</dbReference>
<dbReference type="GO" id="GO:0004672">
    <property type="term" value="F:protein kinase activity"/>
    <property type="evidence" value="ECO:0007669"/>
    <property type="project" value="InterPro"/>
</dbReference>
<dbReference type="Pfam" id="PF19276">
    <property type="entry name" value="HD_assoc_2"/>
    <property type="match status" value="1"/>
</dbReference>
<dbReference type="Gene3D" id="3.30.200.20">
    <property type="entry name" value="Phosphorylase Kinase, domain 1"/>
    <property type="match status" value="1"/>
</dbReference>
<dbReference type="GO" id="GO:0005524">
    <property type="term" value="F:ATP binding"/>
    <property type="evidence" value="ECO:0007669"/>
    <property type="project" value="UniProtKB-UniRule"/>
</dbReference>
<dbReference type="SUPFAM" id="SSF109604">
    <property type="entry name" value="HD-domain/PDEase-like"/>
    <property type="match status" value="1"/>
</dbReference>
<dbReference type="RefSeq" id="WP_093621796.1">
    <property type="nucleotide sequence ID" value="NZ_BOMT01000107.1"/>
</dbReference>
<dbReference type="InterPro" id="IPR000719">
    <property type="entry name" value="Prot_kinase_dom"/>
</dbReference>
<proteinExistence type="predicted"/>
<dbReference type="InterPro" id="IPR006674">
    <property type="entry name" value="HD_domain"/>
</dbReference>
<dbReference type="InterPro" id="IPR011009">
    <property type="entry name" value="Kinase-like_dom_sf"/>
</dbReference>
<dbReference type="STRING" id="35752.SAMN05421541_12671"/>
<dbReference type="InterPro" id="IPR017441">
    <property type="entry name" value="Protein_kinase_ATP_BS"/>
</dbReference>
<dbReference type="PANTHER" id="PTHR11373">
    <property type="entry name" value="DEOXYNUCLEOSIDE TRIPHOSPHATE TRIPHOSPHOHYDROLASE"/>
    <property type="match status" value="1"/>
</dbReference>
<dbReference type="InterPro" id="IPR045509">
    <property type="entry name" value="HD_assoc_2"/>
</dbReference>
<dbReference type="PROSITE" id="PS00107">
    <property type="entry name" value="PROTEIN_KINASE_ATP"/>
    <property type="match status" value="1"/>
</dbReference>
<dbReference type="SMART" id="SM00220">
    <property type="entry name" value="S_TKc"/>
    <property type="match status" value="1"/>
</dbReference>
<feature type="domain" description="Protein kinase" evidence="2">
    <location>
        <begin position="188"/>
        <end position="533"/>
    </location>
</feature>
<sequence>MSEYRFPEHSALVADLRKVRERGITQIRELDLPALRLAATVIGSAVRGDAALAVEGVLRQAVEARAGTLVGNTAAILFGLGSGLRGKSPTELRSQAARLHGLKPDSFRRDPERRVLTDVAHAVLEACAARRPVSGTPPVAVITTTSTGTTGSGNAPHKVLQLPVGATVGNNDDYTILNRTGTTDPGLDGFATAVGVGGSGTVYRASFRGIQERAIKFLTYNYRASETGRRSKDFEKTFAREKGFLSNLTHGNIARFYDYGDADVDGLGDSWKFLVTEYVDGEDLLTTLKSPDTSAEQAFGLLSEVLDAMGYMHSLEVYHGDIKYENIRCRRSRAGYEAVLLDLGAAHWLANRGDDEPAGLLPVNEDKTRFITTERITHKVHREFKDRLVSKETLRGIFPAHDIHAFGVLLGELLDEELVRPKLGQVFGAHGLRALNLLVERIKGTPETGAYESVQDVNRDWLKLRSGYLAPAGVPELSLAAEFKYSAITSAGRANITPRLGKVINHRLFQRLRRVPQLEMTLLSLTGATHTRLGHSMSVLRNARYYVAHLLNDPVFRLITEQHDLEAVLLLALLHDVGHFQLSHMFEDYASDQRRHRNKALWTSLAYEIPTDDDLFWAVVDPSEESTLRGGYNRVIETAWRASETYCGVKAGPSLAEIVASDFGLPTLNAMKSIHRAVYERPDGDVAPAHLVLGAVLSSEIDVDKVSYLREDSDRTGVRFGDGVDLDGILAALRSPSLKALDNRPTLGLTRKGVAAAQSVAMNRNLMVGKVYWQHTNRAATAMVKYVIARLLDRGEMEFPQYLHDTFFAEYEVALKYLYDRFNTVRADDQRNPIGNLLEGGREIYKTVFATDRLDREEGADIANQLTGKGYEEIIAEEDRLTDLLRSELGLTELRRGDVLLDVPLKDRSRPSGERGGRVLVYQSIGDDDGKPLTTYAPLMEGLNRQHEQENKVCRVFVAPWVIDDEVVAERARNVIRRHMLGMRS</sequence>
<dbReference type="SUPFAM" id="SSF56112">
    <property type="entry name" value="Protein kinase-like (PK-like)"/>
    <property type="match status" value="1"/>
</dbReference>
<keyword evidence="4" id="KW-1185">Reference proteome</keyword>
<dbReference type="Gene3D" id="1.10.3210.10">
    <property type="entry name" value="Hypothetical protein af1432"/>
    <property type="match status" value="1"/>
</dbReference>